<feature type="transmembrane region" description="Helical" evidence="1">
    <location>
        <begin position="47"/>
        <end position="72"/>
    </location>
</feature>
<feature type="transmembrane region" description="Helical" evidence="1">
    <location>
        <begin position="136"/>
        <end position="157"/>
    </location>
</feature>
<dbReference type="OrthoDB" id="2501137at2759"/>
<dbReference type="AlphaFoldDB" id="A0A9P6NEX3"/>
<evidence type="ECO:0000256" key="1">
    <source>
        <dbReference type="SAM" id="Phobius"/>
    </source>
</evidence>
<evidence type="ECO:0000313" key="3">
    <source>
        <dbReference type="Proteomes" id="UP000886653"/>
    </source>
</evidence>
<comment type="caution">
    <text evidence="2">The sequence shown here is derived from an EMBL/GenBank/DDBJ whole genome shotgun (WGS) entry which is preliminary data.</text>
</comment>
<organism evidence="2 3">
    <name type="scientific">Cronartium quercuum f. sp. fusiforme G11</name>
    <dbReference type="NCBI Taxonomy" id="708437"/>
    <lineage>
        <taxon>Eukaryota</taxon>
        <taxon>Fungi</taxon>
        <taxon>Dikarya</taxon>
        <taxon>Basidiomycota</taxon>
        <taxon>Pucciniomycotina</taxon>
        <taxon>Pucciniomycetes</taxon>
        <taxon>Pucciniales</taxon>
        <taxon>Coleosporiaceae</taxon>
        <taxon>Cronartium</taxon>
    </lineage>
</organism>
<keyword evidence="1" id="KW-1133">Transmembrane helix</keyword>
<proteinExistence type="predicted"/>
<keyword evidence="3" id="KW-1185">Reference proteome</keyword>
<gene>
    <name evidence="2" type="ORF">CROQUDRAFT_660126</name>
</gene>
<feature type="transmembrane region" description="Helical" evidence="1">
    <location>
        <begin position="14"/>
        <end position="40"/>
    </location>
</feature>
<evidence type="ECO:0000313" key="2">
    <source>
        <dbReference type="EMBL" id="KAG0144342.1"/>
    </source>
</evidence>
<keyword evidence="1" id="KW-0472">Membrane</keyword>
<name>A0A9P6NEX3_9BASI</name>
<feature type="transmembrane region" description="Helical" evidence="1">
    <location>
        <begin position="96"/>
        <end position="116"/>
    </location>
</feature>
<accession>A0A9P6NEX3</accession>
<sequence>MTPSTRNVVSNWDWIRVIILGTMGNSLVGGLTGFIGSFILQREAPITIAICWIGALAGMIGGLLHAIVIFALEHQSGSNSAYSSLKLTRLGSKCELIFSHAPCWTAIGALISYLILVGNPLDSTNQISQKLQFSMVLLTAFEGHIAIVIYATTMSWLTGSEDHLLILQNTIILMVRDLLLLKEEEESDQDCEKLIDDFLP</sequence>
<keyword evidence="1" id="KW-0812">Transmembrane</keyword>
<dbReference type="EMBL" id="MU167297">
    <property type="protein sequence ID" value="KAG0144342.1"/>
    <property type="molecule type" value="Genomic_DNA"/>
</dbReference>
<protein>
    <submittedName>
        <fullName evidence="2">Uncharacterized protein</fullName>
    </submittedName>
</protein>
<reference evidence="2" key="1">
    <citation type="submission" date="2013-11" db="EMBL/GenBank/DDBJ databases">
        <title>Genome sequence of the fusiform rust pathogen reveals effectors for host alternation and coevolution with pine.</title>
        <authorList>
            <consortium name="DOE Joint Genome Institute"/>
            <person name="Smith K."/>
            <person name="Pendleton A."/>
            <person name="Kubisiak T."/>
            <person name="Anderson C."/>
            <person name="Salamov A."/>
            <person name="Aerts A."/>
            <person name="Riley R."/>
            <person name="Clum A."/>
            <person name="Lindquist E."/>
            <person name="Ence D."/>
            <person name="Campbell M."/>
            <person name="Kronenberg Z."/>
            <person name="Feau N."/>
            <person name="Dhillon B."/>
            <person name="Hamelin R."/>
            <person name="Burleigh J."/>
            <person name="Smith J."/>
            <person name="Yandell M."/>
            <person name="Nelson C."/>
            <person name="Grigoriev I."/>
            <person name="Davis J."/>
        </authorList>
    </citation>
    <scope>NUCLEOTIDE SEQUENCE</scope>
    <source>
        <strain evidence="2">G11</strain>
    </source>
</reference>
<dbReference type="Proteomes" id="UP000886653">
    <property type="component" value="Unassembled WGS sequence"/>
</dbReference>